<dbReference type="Pfam" id="PF00078">
    <property type="entry name" value="RVT_1"/>
    <property type="match status" value="1"/>
</dbReference>
<name>A0AAD9JZT4_9ANNE</name>
<organism evidence="3 4">
    <name type="scientific">Paralvinella palmiformis</name>
    <dbReference type="NCBI Taxonomy" id="53620"/>
    <lineage>
        <taxon>Eukaryota</taxon>
        <taxon>Metazoa</taxon>
        <taxon>Spiralia</taxon>
        <taxon>Lophotrochozoa</taxon>
        <taxon>Annelida</taxon>
        <taxon>Polychaeta</taxon>
        <taxon>Sedentaria</taxon>
        <taxon>Canalipalpata</taxon>
        <taxon>Terebellida</taxon>
        <taxon>Terebelliformia</taxon>
        <taxon>Alvinellidae</taxon>
        <taxon>Paralvinella</taxon>
    </lineage>
</organism>
<feature type="domain" description="Reverse transcriptase" evidence="2">
    <location>
        <begin position="1"/>
        <end position="208"/>
    </location>
</feature>
<evidence type="ECO:0000313" key="4">
    <source>
        <dbReference type="Proteomes" id="UP001208570"/>
    </source>
</evidence>
<protein>
    <recommendedName>
        <fullName evidence="2">Reverse transcriptase domain-containing protein</fullName>
    </recommendedName>
</protein>
<dbReference type="PANTHER" id="PTHR33332">
    <property type="entry name" value="REVERSE TRANSCRIPTASE DOMAIN-CONTAINING PROTEIN"/>
    <property type="match status" value="1"/>
</dbReference>
<dbReference type="InterPro" id="IPR000477">
    <property type="entry name" value="RT_dom"/>
</dbReference>
<accession>A0AAD9JZT4</accession>
<keyword evidence="1" id="KW-0472">Membrane</keyword>
<reference evidence="3" key="1">
    <citation type="journal article" date="2023" name="Mol. Biol. Evol.">
        <title>Third-Generation Sequencing Reveals the Adaptive Role of the Epigenome in Three Deep-Sea Polychaetes.</title>
        <authorList>
            <person name="Perez M."/>
            <person name="Aroh O."/>
            <person name="Sun Y."/>
            <person name="Lan Y."/>
            <person name="Juniper S.K."/>
            <person name="Young C.R."/>
            <person name="Angers B."/>
            <person name="Qian P.Y."/>
        </authorList>
    </citation>
    <scope>NUCLEOTIDE SEQUENCE</scope>
    <source>
        <strain evidence="3">P08H-3</strain>
    </source>
</reference>
<keyword evidence="1" id="KW-1133">Transmembrane helix</keyword>
<dbReference type="AlphaFoldDB" id="A0AAD9JZT4"/>
<dbReference type="PROSITE" id="PS50878">
    <property type="entry name" value="RT_POL"/>
    <property type="match status" value="1"/>
</dbReference>
<evidence type="ECO:0000313" key="3">
    <source>
        <dbReference type="EMBL" id="KAK2161946.1"/>
    </source>
</evidence>
<dbReference type="Proteomes" id="UP001208570">
    <property type="component" value="Unassembled WGS sequence"/>
</dbReference>
<keyword evidence="4" id="KW-1185">Reference proteome</keyword>
<sequence>MQPAYNSGHSTETALLRLKNDMLMTIDGRKAVVLVLLDLSAAFDTIDHEITCSRLERLLGVSGKRLAWFRSYLAAQTQCVSVEETLSEVLCFLFGMPRGSVLGLILFIIYTIPLAKLAQIYTIQIHMYVDNTQLYLSYDVTDMEQGQEVTGRPENWMITNKLQLNSNKTELLVLGSSCFSKHSNDFQLQIDNNCFSPNDSVKYLGVLSSSNI</sequence>
<evidence type="ECO:0000259" key="2">
    <source>
        <dbReference type="PROSITE" id="PS50878"/>
    </source>
</evidence>
<comment type="caution">
    <text evidence="3">The sequence shown here is derived from an EMBL/GenBank/DDBJ whole genome shotgun (WGS) entry which is preliminary data.</text>
</comment>
<evidence type="ECO:0000256" key="1">
    <source>
        <dbReference type="SAM" id="Phobius"/>
    </source>
</evidence>
<dbReference type="EMBL" id="JAODUP010000107">
    <property type="protein sequence ID" value="KAK2161946.1"/>
    <property type="molecule type" value="Genomic_DNA"/>
</dbReference>
<keyword evidence="1" id="KW-0812">Transmembrane</keyword>
<gene>
    <name evidence="3" type="ORF">LSH36_107g05090</name>
</gene>
<proteinExistence type="predicted"/>
<feature type="transmembrane region" description="Helical" evidence="1">
    <location>
        <begin position="99"/>
        <end position="118"/>
    </location>
</feature>